<keyword evidence="3 4" id="KW-0998">Cell outer membrane</keyword>
<evidence type="ECO:0000256" key="5">
    <source>
        <dbReference type="SAM" id="MobiDB-lite"/>
    </source>
</evidence>
<keyword evidence="9" id="KW-1185">Reference proteome</keyword>
<evidence type="ECO:0000256" key="3">
    <source>
        <dbReference type="ARBA" id="ARBA00023237"/>
    </source>
</evidence>
<reference evidence="8 9" key="1">
    <citation type="submission" date="2016-10" db="EMBL/GenBank/DDBJ databases">
        <authorList>
            <person name="de Groot N.N."/>
        </authorList>
    </citation>
    <scope>NUCLEOTIDE SEQUENCE [LARGE SCALE GENOMIC DNA]</scope>
    <source>
        <strain evidence="8 9">Nm146</strain>
    </source>
</reference>
<dbReference type="GO" id="GO:0030674">
    <property type="term" value="F:protein-macromolecule adaptor activity"/>
    <property type="evidence" value="ECO:0007669"/>
    <property type="project" value="TreeGrafter"/>
</dbReference>
<sequence length="146" mass="16413">MHLKILLVLVAALPLGCSYIPTLPYKIDIQQGNVVTEEMVEKLKPGMSRSQVRFVLGTPLITDVFHADRWDYFYYFAPRGSVSEKRKLTVIFDGDQLSHIEGDFTLSPASDDLLPIAPSLEEKRQPFIEGQEDDVKPNITAPVNPL</sequence>
<dbReference type="STRING" id="52442.SAMN05421880_12069"/>
<evidence type="ECO:0000256" key="2">
    <source>
        <dbReference type="ARBA" id="ARBA00023136"/>
    </source>
</evidence>
<comment type="subcellular location">
    <subcellularLocation>
        <location evidence="4">Cell outer membrane</location>
    </subcellularLocation>
</comment>
<evidence type="ECO:0000313" key="7">
    <source>
        <dbReference type="EMBL" id="CAE6492872.1"/>
    </source>
</evidence>
<reference evidence="7" key="2">
    <citation type="submission" date="2021-02" db="EMBL/GenBank/DDBJ databases">
        <authorList>
            <person name="Han P."/>
        </authorList>
    </citation>
    <scope>NUCLEOTIDE SEQUENCE</scope>
    <source>
        <strain evidence="7">Nitrosomonas nitrosa 18-3D</strain>
    </source>
</reference>
<comment type="function">
    <text evidence="4">Part of the outer membrane protein assembly complex, which is involved in assembly and insertion of beta-barrel proteins into the outer membrane.</text>
</comment>
<dbReference type="HAMAP" id="MF_00925">
    <property type="entry name" value="OM_assembly_BamE"/>
    <property type="match status" value="1"/>
</dbReference>
<evidence type="ECO:0000313" key="8">
    <source>
        <dbReference type="EMBL" id="SFM55210.1"/>
    </source>
</evidence>
<dbReference type="InterPro" id="IPR007450">
    <property type="entry name" value="BamE_dom"/>
</dbReference>
<dbReference type="OrthoDB" id="9808250at2"/>
<dbReference type="GO" id="GO:1990063">
    <property type="term" value="C:Bam protein complex"/>
    <property type="evidence" value="ECO:0007669"/>
    <property type="project" value="TreeGrafter"/>
</dbReference>
<comment type="subunit">
    <text evidence="4">Part of the Bam complex.</text>
</comment>
<keyword evidence="1 4" id="KW-0732">Signal</keyword>
<accession>A0A1I4RT64</accession>
<feature type="domain" description="Outer membrane protein assembly factor BamE" evidence="6">
    <location>
        <begin position="32"/>
        <end position="101"/>
    </location>
</feature>
<protein>
    <recommendedName>
        <fullName evidence="4">Outer membrane protein assembly factor BamE</fullName>
    </recommendedName>
</protein>
<dbReference type="Proteomes" id="UP000199561">
    <property type="component" value="Unassembled WGS sequence"/>
</dbReference>
<dbReference type="PANTHER" id="PTHR37482:SF1">
    <property type="entry name" value="OUTER MEMBRANE PROTEIN ASSEMBLY FACTOR BAME"/>
    <property type="match status" value="1"/>
</dbReference>
<dbReference type="GO" id="GO:0051205">
    <property type="term" value="P:protein insertion into membrane"/>
    <property type="evidence" value="ECO:0007669"/>
    <property type="project" value="UniProtKB-UniRule"/>
</dbReference>
<dbReference type="Pfam" id="PF04355">
    <property type="entry name" value="BamE"/>
    <property type="match status" value="1"/>
</dbReference>
<dbReference type="GO" id="GO:0043165">
    <property type="term" value="P:Gram-negative-bacterium-type cell outer membrane assembly"/>
    <property type="evidence" value="ECO:0007669"/>
    <property type="project" value="UniProtKB-UniRule"/>
</dbReference>
<name>A0A1I4RT64_9PROT</name>
<dbReference type="InterPro" id="IPR037873">
    <property type="entry name" value="BamE-like"/>
</dbReference>
<feature type="region of interest" description="Disordered" evidence="5">
    <location>
        <begin position="127"/>
        <end position="146"/>
    </location>
</feature>
<dbReference type="EMBL" id="CAJNAP010000004">
    <property type="protein sequence ID" value="CAE6492872.1"/>
    <property type="molecule type" value="Genomic_DNA"/>
</dbReference>
<keyword evidence="2 4" id="KW-0472">Membrane</keyword>
<dbReference type="RefSeq" id="WP_090670106.1">
    <property type="nucleotide sequence ID" value="NZ_CAJNAP010000004.1"/>
</dbReference>
<dbReference type="PANTHER" id="PTHR37482">
    <property type="entry name" value="OUTER MEMBRANE PROTEIN ASSEMBLY FACTOR BAME"/>
    <property type="match status" value="1"/>
</dbReference>
<evidence type="ECO:0000256" key="4">
    <source>
        <dbReference type="HAMAP-Rule" id="MF_00925"/>
    </source>
</evidence>
<dbReference type="AlphaFoldDB" id="A0A1I4RT64"/>
<organism evidence="8 9">
    <name type="scientific">Nitrosomonas nitrosa</name>
    <dbReference type="NCBI Taxonomy" id="52442"/>
    <lineage>
        <taxon>Bacteria</taxon>
        <taxon>Pseudomonadati</taxon>
        <taxon>Pseudomonadota</taxon>
        <taxon>Betaproteobacteria</taxon>
        <taxon>Nitrosomonadales</taxon>
        <taxon>Nitrosomonadaceae</taxon>
        <taxon>Nitrosomonas</taxon>
    </lineage>
</organism>
<dbReference type="InterPro" id="IPR026592">
    <property type="entry name" value="BamE"/>
</dbReference>
<dbReference type="Proteomes" id="UP000601736">
    <property type="component" value="Unassembled WGS sequence"/>
</dbReference>
<dbReference type="EMBL" id="FOUF01000020">
    <property type="protein sequence ID" value="SFM55210.1"/>
    <property type="molecule type" value="Genomic_DNA"/>
</dbReference>
<gene>
    <name evidence="4 7" type="primary">bamE</name>
    <name evidence="7" type="ORF">NMYAN_120061</name>
    <name evidence="8" type="ORF">SAMN05421880_12069</name>
</gene>
<dbReference type="Gene3D" id="3.30.1450.10">
    <property type="match status" value="1"/>
</dbReference>
<proteinExistence type="inferred from homology"/>
<evidence type="ECO:0000256" key="1">
    <source>
        <dbReference type="ARBA" id="ARBA00022729"/>
    </source>
</evidence>
<comment type="similarity">
    <text evidence="4">Belongs to the BamE family.</text>
</comment>
<evidence type="ECO:0000313" key="9">
    <source>
        <dbReference type="Proteomes" id="UP000199561"/>
    </source>
</evidence>
<evidence type="ECO:0000259" key="6">
    <source>
        <dbReference type="Pfam" id="PF04355"/>
    </source>
</evidence>